<comment type="caution">
    <text evidence="2">The sequence shown here is derived from an EMBL/GenBank/DDBJ whole genome shotgun (WGS) entry which is preliminary data.</text>
</comment>
<gene>
    <name evidence="2" type="ORF">DWY99_06890</name>
</gene>
<dbReference type="Gene3D" id="3.40.50.300">
    <property type="entry name" value="P-loop containing nucleotide triphosphate hydrolases"/>
    <property type="match status" value="1"/>
</dbReference>
<dbReference type="PANTHER" id="PTHR13696:SF52">
    <property type="entry name" value="PARA FAMILY PROTEIN CT_582"/>
    <property type="match status" value="1"/>
</dbReference>
<name>A0A412AXB4_9FIRM</name>
<protein>
    <submittedName>
        <fullName evidence="2">ParA family protein</fullName>
    </submittedName>
</protein>
<dbReference type="InterPro" id="IPR025669">
    <property type="entry name" value="AAA_dom"/>
</dbReference>
<dbReference type="CDD" id="cd02042">
    <property type="entry name" value="ParAB_family"/>
    <property type="match status" value="1"/>
</dbReference>
<accession>A0A412AXB4</accession>
<dbReference type="PANTHER" id="PTHR13696">
    <property type="entry name" value="P-LOOP CONTAINING NUCLEOSIDE TRIPHOSPHATE HYDROLASE"/>
    <property type="match status" value="1"/>
</dbReference>
<organism evidence="2 3">
    <name type="scientific">[Clostridium] leptum</name>
    <dbReference type="NCBI Taxonomy" id="1535"/>
    <lineage>
        <taxon>Bacteria</taxon>
        <taxon>Bacillati</taxon>
        <taxon>Bacillota</taxon>
        <taxon>Clostridia</taxon>
        <taxon>Eubacteriales</taxon>
        <taxon>Oscillospiraceae</taxon>
        <taxon>Oscillospiraceae incertae sedis</taxon>
    </lineage>
</organism>
<sequence>MCKVISAISYKGGVGKTTSAVNISSYLQMQGKRVCTVDLDPQHNLSRHFGILPGHLKNRPTIYDVINAAIQEQEDRKIEQLIKDCICHSTTVDVIPSTVRLSSLEKVIPSITSCEHLLDYILSFIKNEYDYIFLDVHSGWDMFSINALTASDSVIIPVEAHVLSSDGINPVENMINSVRRRLNPKLKIEGIIITKFQGNTKYCQEIYEVVENEFGDHIHIFDSFVKYAIKVAEASAFGISLHEYAPRIAPAKAYAQIATEVMQSA</sequence>
<dbReference type="SUPFAM" id="SSF52540">
    <property type="entry name" value="P-loop containing nucleoside triphosphate hydrolases"/>
    <property type="match status" value="1"/>
</dbReference>
<dbReference type="Proteomes" id="UP000284751">
    <property type="component" value="Unassembled WGS sequence"/>
</dbReference>
<feature type="domain" description="AAA" evidence="1">
    <location>
        <begin position="3"/>
        <end position="188"/>
    </location>
</feature>
<dbReference type="InterPro" id="IPR027417">
    <property type="entry name" value="P-loop_NTPase"/>
</dbReference>
<reference evidence="2 3" key="1">
    <citation type="submission" date="2018-08" db="EMBL/GenBank/DDBJ databases">
        <title>A genome reference for cultivated species of the human gut microbiota.</title>
        <authorList>
            <person name="Zou Y."/>
            <person name="Xue W."/>
            <person name="Luo G."/>
        </authorList>
    </citation>
    <scope>NUCLEOTIDE SEQUENCE [LARGE SCALE GENOMIC DNA]</scope>
    <source>
        <strain evidence="2 3">AF28-26</strain>
    </source>
</reference>
<proteinExistence type="predicted"/>
<dbReference type="AlphaFoldDB" id="A0A412AXB4"/>
<dbReference type="InterPro" id="IPR050678">
    <property type="entry name" value="DNA_Partitioning_ATPase"/>
</dbReference>
<evidence type="ECO:0000259" key="1">
    <source>
        <dbReference type="Pfam" id="PF13614"/>
    </source>
</evidence>
<evidence type="ECO:0000313" key="2">
    <source>
        <dbReference type="EMBL" id="RGQ40923.1"/>
    </source>
</evidence>
<dbReference type="EMBL" id="QRTC01000022">
    <property type="protein sequence ID" value="RGQ40923.1"/>
    <property type="molecule type" value="Genomic_DNA"/>
</dbReference>
<evidence type="ECO:0000313" key="3">
    <source>
        <dbReference type="Proteomes" id="UP000284751"/>
    </source>
</evidence>
<dbReference type="Pfam" id="PF13614">
    <property type="entry name" value="AAA_31"/>
    <property type="match status" value="1"/>
</dbReference>